<dbReference type="EMBL" id="KV407454">
    <property type="protein sequence ID" value="KZF25902.1"/>
    <property type="molecule type" value="Genomic_DNA"/>
</dbReference>
<sequence length="220" mass="24633">MVFSGLCQAITSVDWATVGSMALDAACLGAGLAYWRAMGYPHPSVSVRARQAKPKVKGIRNPKRGRAPRANRDTFDVPVGTRGMAAPRARRFRQVDFQVPKQPCFGGPKRRVEVPAPKALAPVKTQPKPQKRVAFAEGGPQVKVVERWFDPEIHLHRPLFRRLRFGVVEQREVFRYIVPDPAPKLNFPRTKWVAPLPDVEDEEGFAVDLQRAGPTHLRTS</sequence>
<dbReference type="AlphaFoldDB" id="A0A165J8R0"/>
<dbReference type="InParanoid" id="A0A165J8R0"/>
<proteinExistence type="predicted"/>
<gene>
    <name evidence="2" type="ORF">L228DRAFT_264341</name>
</gene>
<evidence type="ECO:0000313" key="2">
    <source>
        <dbReference type="EMBL" id="KZF25902.1"/>
    </source>
</evidence>
<name>A0A165J8R0_XYLHT</name>
<protein>
    <submittedName>
        <fullName evidence="2">Uncharacterized protein</fullName>
    </submittedName>
</protein>
<feature type="region of interest" description="Disordered" evidence="1">
    <location>
        <begin position="48"/>
        <end position="80"/>
    </location>
</feature>
<accession>A0A165J8R0</accession>
<dbReference type="GeneID" id="28899703"/>
<evidence type="ECO:0000256" key="1">
    <source>
        <dbReference type="SAM" id="MobiDB-lite"/>
    </source>
</evidence>
<keyword evidence="3" id="KW-1185">Reference proteome</keyword>
<evidence type="ECO:0000313" key="3">
    <source>
        <dbReference type="Proteomes" id="UP000076632"/>
    </source>
</evidence>
<organism evidence="2 3">
    <name type="scientific">Xylona heveae (strain CBS 132557 / TC161)</name>
    <dbReference type="NCBI Taxonomy" id="1328760"/>
    <lineage>
        <taxon>Eukaryota</taxon>
        <taxon>Fungi</taxon>
        <taxon>Dikarya</taxon>
        <taxon>Ascomycota</taxon>
        <taxon>Pezizomycotina</taxon>
        <taxon>Xylonomycetes</taxon>
        <taxon>Xylonales</taxon>
        <taxon>Xylonaceae</taxon>
        <taxon>Xylona</taxon>
    </lineage>
</organism>
<dbReference type="RefSeq" id="XP_018191457.1">
    <property type="nucleotide sequence ID" value="XM_018334566.1"/>
</dbReference>
<feature type="compositionally biased region" description="Basic residues" evidence="1">
    <location>
        <begin position="50"/>
        <end position="69"/>
    </location>
</feature>
<dbReference type="Proteomes" id="UP000076632">
    <property type="component" value="Unassembled WGS sequence"/>
</dbReference>
<reference evidence="2 3" key="1">
    <citation type="journal article" date="2016" name="Fungal Biol.">
        <title>The genome of Xylona heveae provides a window into fungal endophytism.</title>
        <authorList>
            <person name="Gazis R."/>
            <person name="Kuo A."/>
            <person name="Riley R."/>
            <person name="LaButti K."/>
            <person name="Lipzen A."/>
            <person name="Lin J."/>
            <person name="Amirebrahimi M."/>
            <person name="Hesse C.N."/>
            <person name="Spatafora J.W."/>
            <person name="Henrissat B."/>
            <person name="Hainaut M."/>
            <person name="Grigoriev I.V."/>
            <person name="Hibbett D.S."/>
        </authorList>
    </citation>
    <scope>NUCLEOTIDE SEQUENCE [LARGE SCALE GENOMIC DNA]</scope>
    <source>
        <strain evidence="2 3">TC161</strain>
    </source>
</reference>
<dbReference type="OrthoDB" id="5426674at2759"/>